<evidence type="ECO:0000313" key="3">
    <source>
        <dbReference type="Proteomes" id="UP000298030"/>
    </source>
</evidence>
<sequence length="1444" mass="155806">MTEATEVGEATTPRAKRTQTRAERPPVDKPPRRSKRQRGATVAPGPLALPVQEGDASATLPTLSLPNPPIIPAPAPLANSAQKPEQPTPDDIFSSKEDNSNGFGDRNFFEDVDYEEEEKHFGEMEFDKDQLSLFGSRGRCHESPPDEYDMQDDGEHGEVPDDRSFTLESPSPRISPSPSPASPPSGSLTDSGGGYSDEESPVRGDRRGRIKACDKAKMESTFHCIDDEFRTLSEKVHRTERNLRSRYMSRYSSKKTDDNGWNTYQMLYSQGVVAPEESADGDEPMSCRASYLAFCAKNPRHKELLDSYLEAHFVENQEASTVHQRKKHFQEHQEAIQTLVRRGHKVHGFETVVLSVGNLVNTDGGFHFSMETEGVEGSLQYLSSLGPISHNTLIGILRTQAFNSELKRILELLKSFINDNHPELITPLAPGALSQHHINDSDVLGLLDLLRRHMPDLFPSASGSAVSLALTSTSAAAPLASTSTSTASTLASTLTSKTAAPLASASTTQLASTAKSVAPSPSPPPGPAQTDAARKEDDRSIVTNRLADEVERHGYTLSRTNLQFKSMLANMEKFNLVIHGWSEGSHMPVLEDPTCPDKPSKSRTGIRGALGMEGLRRLARVCHEDAKERLRLERGPGTDILKKGLAPIVIGEKPEDPSLGRRVCFATGTCSRQAVTPPPAPQRPPSKNPTSTSAKPPSKVLSTSAKPSSMMASTSAKPLSFTKAPPSSKPRSLGKPSFSANTPPSANLISAKLAPSAKPPSSHAPPADKRAKHAHPSSSEDSEDSDASSPPPPAQNPGDDSTPRANESGKEHPCPRPCPRPILAPTRNPAKPAFPGLPAGRGPASFKDPSCTPFPFASSSSSGTSAPMRPPSVDIFDLSNRRRPRRSDAMDVDSTNLQLAVDGGFTPSVARAPTPLHQDSAVRTTALIHSPQPVSFPDFPSLQIQTLEPPRSSVTPTPSMGSGFSSVPSPGPSIRSFTPIPPQPFDFNHQQSSTSQSFHHGVQSFGQGPGDTFSGFDVSSFAAGPSSGHPMPPNQHINYPAQGWTNPLSNVGPGSSQWGTLPTQGSASVTGDEMQEWKQFQEWKRFKMAGKESLNSDNRPELNGANRRMGLDGRLVHAGPFVKQAPEAAKGDGTVLTVPYVVLVRLDTVPKPSTWHCLKASKVYYRFVFIGPRGVHVTSFEGPAVIHTEYASMERSARRLGGVEGVDGKVFDANAKTGTLARKSRDRVTSVSTWIVGACSSAFPIGRFNAGLRGDWGGILERRWWAGSVRGIDLGRILGNVECCAGDVRLVVRNWRYCSWAERTCEVSPWGESVSVLGRANSLQSRGAVPEEGLRGGQHLRSEGRDWRRGLLTQCEPCQGYIVANRRYLSRRLGSDGLDASRSFRICRCAWSDEPDGGAREMLGGWGVEGVRWALGLYGSGYGGGGGSEVSGTHQSIVVERGRR</sequence>
<dbReference type="OrthoDB" id="3061191at2759"/>
<feature type="compositionally biased region" description="Pro residues" evidence="1">
    <location>
        <begin position="66"/>
        <end position="75"/>
    </location>
</feature>
<feature type="region of interest" description="Disordered" evidence="1">
    <location>
        <begin position="670"/>
        <end position="892"/>
    </location>
</feature>
<dbReference type="Proteomes" id="UP000298030">
    <property type="component" value="Unassembled WGS sequence"/>
</dbReference>
<feature type="compositionally biased region" description="Low complexity" evidence="1">
    <location>
        <begin position="989"/>
        <end position="1000"/>
    </location>
</feature>
<feature type="compositionally biased region" description="Low complexity" evidence="1">
    <location>
        <begin position="958"/>
        <end position="968"/>
    </location>
</feature>
<proteinExistence type="predicted"/>
<feature type="compositionally biased region" description="Low complexity" evidence="1">
    <location>
        <begin position="750"/>
        <end position="765"/>
    </location>
</feature>
<accession>A0A4Y7STR3</accession>
<keyword evidence="3" id="KW-1185">Reference proteome</keyword>
<dbReference type="EMBL" id="QPFP01000064">
    <property type="protein sequence ID" value="TEB24649.1"/>
    <property type="molecule type" value="Genomic_DNA"/>
</dbReference>
<feature type="compositionally biased region" description="Low complexity" evidence="1">
    <location>
        <begin position="849"/>
        <end position="867"/>
    </location>
</feature>
<organism evidence="2 3">
    <name type="scientific">Coprinellus micaceus</name>
    <name type="common">Glistening ink-cap mushroom</name>
    <name type="synonym">Coprinus micaceus</name>
    <dbReference type="NCBI Taxonomy" id="71717"/>
    <lineage>
        <taxon>Eukaryota</taxon>
        <taxon>Fungi</taxon>
        <taxon>Dikarya</taxon>
        <taxon>Basidiomycota</taxon>
        <taxon>Agaricomycotina</taxon>
        <taxon>Agaricomycetes</taxon>
        <taxon>Agaricomycetidae</taxon>
        <taxon>Agaricales</taxon>
        <taxon>Agaricineae</taxon>
        <taxon>Psathyrellaceae</taxon>
        <taxon>Coprinellus</taxon>
    </lineage>
</organism>
<feature type="compositionally biased region" description="Polar residues" evidence="1">
    <location>
        <begin position="690"/>
        <end position="717"/>
    </location>
</feature>
<feature type="compositionally biased region" description="Basic and acidic residues" evidence="1">
    <location>
        <begin position="200"/>
        <end position="209"/>
    </location>
</feature>
<evidence type="ECO:0000313" key="2">
    <source>
        <dbReference type="EMBL" id="TEB24649.1"/>
    </source>
</evidence>
<feature type="region of interest" description="Disordered" evidence="1">
    <location>
        <begin position="510"/>
        <end position="540"/>
    </location>
</feature>
<feature type="compositionally biased region" description="Pro residues" evidence="1">
    <location>
        <begin position="173"/>
        <end position="183"/>
    </location>
</feature>
<comment type="caution">
    <text evidence="2">The sequence shown here is derived from an EMBL/GenBank/DDBJ whole genome shotgun (WGS) entry which is preliminary data.</text>
</comment>
<feature type="compositionally biased region" description="Polar residues" evidence="1">
    <location>
        <begin position="948"/>
        <end position="957"/>
    </location>
</feature>
<feature type="region of interest" description="Disordered" evidence="1">
    <location>
        <begin position="948"/>
        <end position="1029"/>
    </location>
</feature>
<gene>
    <name evidence="2" type="ORF">FA13DRAFT_1714487</name>
</gene>
<feature type="compositionally biased region" description="Basic and acidic residues" evidence="1">
    <location>
        <begin position="117"/>
        <end position="130"/>
    </location>
</feature>
<feature type="compositionally biased region" description="Pro residues" evidence="1">
    <location>
        <begin position="676"/>
        <end position="687"/>
    </location>
</feature>
<name>A0A4Y7STR3_COPMI</name>
<feature type="region of interest" description="Disordered" evidence="1">
    <location>
        <begin position="1"/>
        <end position="209"/>
    </location>
</feature>
<feature type="compositionally biased region" description="Polar residues" evidence="1">
    <location>
        <begin position="738"/>
        <end position="748"/>
    </location>
</feature>
<evidence type="ECO:0000256" key="1">
    <source>
        <dbReference type="SAM" id="MobiDB-lite"/>
    </source>
</evidence>
<reference evidence="2 3" key="1">
    <citation type="journal article" date="2019" name="Nat. Ecol. Evol.">
        <title>Megaphylogeny resolves global patterns of mushroom evolution.</title>
        <authorList>
            <person name="Varga T."/>
            <person name="Krizsan K."/>
            <person name="Foldi C."/>
            <person name="Dima B."/>
            <person name="Sanchez-Garcia M."/>
            <person name="Sanchez-Ramirez S."/>
            <person name="Szollosi G.J."/>
            <person name="Szarkandi J.G."/>
            <person name="Papp V."/>
            <person name="Albert L."/>
            <person name="Andreopoulos W."/>
            <person name="Angelini C."/>
            <person name="Antonin V."/>
            <person name="Barry K.W."/>
            <person name="Bougher N.L."/>
            <person name="Buchanan P."/>
            <person name="Buyck B."/>
            <person name="Bense V."/>
            <person name="Catcheside P."/>
            <person name="Chovatia M."/>
            <person name="Cooper J."/>
            <person name="Damon W."/>
            <person name="Desjardin D."/>
            <person name="Finy P."/>
            <person name="Geml J."/>
            <person name="Haridas S."/>
            <person name="Hughes K."/>
            <person name="Justo A."/>
            <person name="Karasinski D."/>
            <person name="Kautmanova I."/>
            <person name="Kiss B."/>
            <person name="Kocsube S."/>
            <person name="Kotiranta H."/>
            <person name="LaButti K.M."/>
            <person name="Lechner B.E."/>
            <person name="Liimatainen K."/>
            <person name="Lipzen A."/>
            <person name="Lukacs Z."/>
            <person name="Mihaltcheva S."/>
            <person name="Morgado L.N."/>
            <person name="Niskanen T."/>
            <person name="Noordeloos M.E."/>
            <person name="Ohm R.A."/>
            <person name="Ortiz-Santana B."/>
            <person name="Ovrebo C."/>
            <person name="Racz N."/>
            <person name="Riley R."/>
            <person name="Savchenko A."/>
            <person name="Shiryaev A."/>
            <person name="Soop K."/>
            <person name="Spirin V."/>
            <person name="Szebenyi C."/>
            <person name="Tomsovsky M."/>
            <person name="Tulloss R.E."/>
            <person name="Uehling J."/>
            <person name="Grigoriev I.V."/>
            <person name="Vagvolgyi C."/>
            <person name="Papp T."/>
            <person name="Martin F.M."/>
            <person name="Miettinen O."/>
            <person name="Hibbett D.S."/>
            <person name="Nagy L.G."/>
        </authorList>
    </citation>
    <scope>NUCLEOTIDE SEQUENCE [LARGE SCALE GENOMIC DNA]</scope>
    <source>
        <strain evidence="2 3">FP101781</strain>
    </source>
</reference>
<dbReference type="STRING" id="71717.A0A4Y7STR3"/>
<feature type="compositionally biased region" description="Basic and acidic residues" evidence="1">
    <location>
        <begin position="20"/>
        <end position="31"/>
    </location>
</feature>
<dbReference type="PANTHER" id="PTHR48125:SF10">
    <property type="entry name" value="OS12G0136300 PROTEIN"/>
    <property type="match status" value="1"/>
</dbReference>
<protein>
    <submittedName>
        <fullName evidence="2">Uncharacterized protein</fullName>
    </submittedName>
</protein>
<feature type="compositionally biased region" description="Low complexity" evidence="1">
    <location>
        <begin position="510"/>
        <end position="519"/>
    </location>
</feature>
<dbReference type="PANTHER" id="PTHR48125">
    <property type="entry name" value="LP07818P1"/>
    <property type="match status" value="1"/>
</dbReference>
<feature type="compositionally biased region" description="Basic and acidic residues" evidence="1">
    <location>
        <begin position="153"/>
        <end position="165"/>
    </location>
</feature>